<feature type="region of interest" description="Disordered" evidence="1">
    <location>
        <begin position="756"/>
        <end position="779"/>
    </location>
</feature>
<accession>A0A5N5Q905</accession>
<evidence type="ECO:0000313" key="4">
    <source>
        <dbReference type="Proteomes" id="UP000383932"/>
    </source>
</evidence>
<evidence type="ECO:0000256" key="1">
    <source>
        <dbReference type="SAM" id="MobiDB-lite"/>
    </source>
</evidence>
<name>A0A5N5Q905_9AGAM</name>
<sequence>MSSHKSPSPESDISELYDSVFPDSKGSASDRARMRELRKRTLKEGIGAAGHLPLVTPHMLFPSSSKRPRKISPNRPPTLNERIDAVRLVLNQNNLSLAQYVRITCAYDYAAERKKEEPEFQLSSVEAEDAYEVRKWAKEIACQELLHEATQMEAQHLLHTSGDFSTVEGLEKWSPMTVYRHLCSHMPYFVSLLEMFIKCGRTPDKVKEEDAVAVVGSILWIKRSQKANYFAKGFTMYLYASGTHAATINVLNRCGISVAYNTLLRVAAQCRSLFMWDNVNFASNTAEQRLRNAGSFESGTASTLVELHPPPDCSPEAIDEALDLNAYMSSIEKASDLKISDLILTLEDTNNLRSEFTFEALNILIEHGGGYFKRYEKRKYLPGKNLWIYINISFTDIQKSQPLIKPLLPVRVTQVYPLPTLHIEQASASGNATVMEELCRNTQIDRSELFKHRICIVTGDLLTVSRILSVRDVRTLFMRTSVHVKDWHENLSYLVPFCGLFHTRIAAVTGILHIHFGKPNARPQDAPASLWRHNEILKRKNIAINQSVDYRTVQDLTFHSLFARLLDVIRIESGCESLQVFGEQLMDLSEEHAWNKLQTTVLNAVTRFTTPEEAGTDDVLRNSILFIRDALLFRCFVTSIKCANMAMIELILKVWTISFRGAGRSQYANELLRLCHNLIHAWPKPLRDLILSNMLVNMTGKKDGWKETDLLQEHINYWIKVIYKARGPNASWGWLEEISSCITTLRQLADGINSSLATPNSEHHTSPKLESDIDAPLLL</sequence>
<dbReference type="EMBL" id="SSOP01000690">
    <property type="protein sequence ID" value="KAB5587906.1"/>
    <property type="molecule type" value="Genomic_DNA"/>
</dbReference>
<dbReference type="InterPro" id="IPR046496">
    <property type="entry name" value="DUF6589"/>
</dbReference>
<dbReference type="Proteomes" id="UP000383932">
    <property type="component" value="Unassembled WGS sequence"/>
</dbReference>
<evidence type="ECO:0000259" key="2">
    <source>
        <dbReference type="Pfam" id="PF20231"/>
    </source>
</evidence>
<comment type="caution">
    <text evidence="3">The sequence shown here is derived from an EMBL/GenBank/DDBJ whole genome shotgun (WGS) entry which is preliminary data.</text>
</comment>
<evidence type="ECO:0000313" key="3">
    <source>
        <dbReference type="EMBL" id="KAB5587906.1"/>
    </source>
</evidence>
<gene>
    <name evidence="3" type="ORF">CTheo_8653</name>
</gene>
<organism evidence="3 4">
    <name type="scientific">Ceratobasidium theobromae</name>
    <dbReference type="NCBI Taxonomy" id="1582974"/>
    <lineage>
        <taxon>Eukaryota</taxon>
        <taxon>Fungi</taxon>
        <taxon>Dikarya</taxon>
        <taxon>Basidiomycota</taxon>
        <taxon>Agaricomycotina</taxon>
        <taxon>Agaricomycetes</taxon>
        <taxon>Cantharellales</taxon>
        <taxon>Ceratobasidiaceae</taxon>
        <taxon>Ceratobasidium</taxon>
    </lineage>
</organism>
<dbReference type="AlphaFoldDB" id="A0A5N5Q905"/>
<protein>
    <recommendedName>
        <fullName evidence="2">DUF6589 domain-containing protein</fullName>
    </recommendedName>
</protein>
<keyword evidence="4" id="KW-1185">Reference proteome</keyword>
<reference evidence="3 4" key="1">
    <citation type="journal article" date="2019" name="Fungal Biol. Biotechnol.">
        <title>Draft genome sequence of fastidious pathogen Ceratobasidium theobromae, which causes vascular-streak dieback in Theobroma cacao.</title>
        <authorList>
            <person name="Ali S.S."/>
            <person name="Asman A."/>
            <person name="Shao J."/>
            <person name="Firmansyah A.P."/>
            <person name="Susilo A.W."/>
            <person name="Rosmana A."/>
            <person name="McMahon P."/>
            <person name="Junaid M."/>
            <person name="Guest D."/>
            <person name="Kheng T.Y."/>
            <person name="Meinhardt L.W."/>
            <person name="Bailey B.A."/>
        </authorList>
    </citation>
    <scope>NUCLEOTIDE SEQUENCE [LARGE SCALE GENOMIC DNA]</scope>
    <source>
        <strain evidence="3 4">CT2</strain>
    </source>
</reference>
<feature type="region of interest" description="Disordered" evidence="1">
    <location>
        <begin position="1"/>
        <end position="33"/>
    </location>
</feature>
<dbReference type="Pfam" id="PF20231">
    <property type="entry name" value="DUF6589"/>
    <property type="match status" value="1"/>
</dbReference>
<feature type="domain" description="DUF6589" evidence="2">
    <location>
        <begin position="339"/>
        <end position="764"/>
    </location>
</feature>
<feature type="compositionally biased region" description="Polar residues" evidence="1">
    <location>
        <begin position="1"/>
        <end position="11"/>
    </location>
</feature>
<proteinExistence type="predicted"/>
<feature type="compositionally biased region" description="Basic and acidic residues" evidence="1">
    <location>
        <begin position="761"/>
        <end position="771"/>
    </location>
</feature>
<dbReference type="OrthoDB" id="2496395at2759"/>